<reference evidence="1 2" key="1">
    <citation type="journal article" date="2011" name="Int. J. Syst. Evol. Microbiol.">
        <title>Relationship of Bacillus amyloliquefaciens clades associated with strains DSM 7T and FZB42T: a proposal for Bacillus amyloliquefaciens subsp. amyloliquefaciens subsp. nov. and Bacillus amyloliquefaciens subsp. plantarum subsp. nov. based on complete genome sequence comparisons.</title>
        <authorList>
            <person name="Borriss R."/>
            <person name="Chen X.H."/>
            <person name="Rueckert C."/>
            <person name="Blom J."/>
            <person name="Becker A."/>
            <person name="Baumgarth B."/>
            <person name="Fan B."/>
            <person name="Pukall R."/>
            <person name="Schumann P."/>
            <person name="Sproer C."/>
            <person name="Junge H."/>
            <person name="Vater J."/>
            <person name="Puhler A."/>
            <person name="Klenk H.P."/>
        </authorList>
    </citation>
    <scope>NUCLEOTIDE SEQUENCE [LARGE SCALE GENOMIC DNA]</scope>
    <source>
        <strain evidence="2">DSM 7</strain>
    </source>
</reference>
<evidence type="ECO:0000313" key="2">
    <source>
        <dbReference type="Proteomes" id="UP000006562"/>
    </source>
</evidence>
<dbReference type="InterPro" id="IPR018474">
    <property type="entry name" value="Uncharacterised_Yqai"/>
</dbReference>
<dbReference type="EMBL" id="FN597644">
    <property type="protein sequence ID" value="CBI41674.1"/>
    <property type="molecule type" value="Genomic_DNA"/>
</dbReference>
<dbReference type="Gene3D" id="3.30.40.30">
    <property type="entry name" value="YqaI domain"/>
    <property type="match status" value="1"/>
</dbReference>
<name>A0A9P1JEX3_BACAS</name>
<protein>
    <submittedName>
        <fullName evidence="1">Uncharacterized protein</fullName>
    </submittedName>
</protein>
<evidence type="ECO:0000313" key="1">
    <source>
        <dbReference type="EMBL" id="CBI41674.1"/>
    </source>
</evidence>
<dbReference type="Proteomes" id="UP000006562">
    <property type="component" value="Chromosome"/>
</dbReference>
<sequence length="65" mass="7620">MNIENPMVLNNWHDKATEPETKKDFFGDEVTSADNYVIDSGEMILQDNLKRYLKEQLGFRFHSAQ</sequence>
<gene>
    <name evidence="1" type="primary">yqaI</name>
    <name evidence="1" type="ordered locus">BAMF_0548</name>
</gene>
<proteinExistence type="predicted"/>
<dbReference type="AlphaFoldDB" id="A0A9P1JEX3"/>
<dbReference type="RefSeq" id="WP_013351193.1">
    <property type="nucleotide sequence ID" value="NC_014551.1"/>
</dbReference>
<dbReference type="Pfam" id="PF09466">
    <property type="entry name" value="Yqai"/>
    <property type="match status" value="1"/>
</dbReference>
<organism evidence="1 2">
    <name type="scientific">Bacillus amyloliquefaciens (strain ATCC 23350 / DSM 7 / BCRC 11601 / CCUG 28519 / NBRC 15535 / NRRL B-14393 / F)</name>
    <dbReference type="NCBI Taxonomy" id="692420"/>
    <lineage>
        <taxon>Bacteria</taxon>
        <taxon>Bacillati</taxon>
        <taxon>Bacillota</taxon>
        <taxon>Bacilli</taxon>
        <taxon>Bacillales</taxon>
        <taxon>Bacillaceae</taxon>
        <taxon>Bacillus</taxon>
        <taxon>Bacillus amyloliquefaciens group</taxon>
    </lineage>
</organism>
<keyword evidence="2" id="KW-1185">Reference proteome</keyword>
<dbReference type="InterPro" id="IPR023118">
    <property type="entry name" value="YqaI_dom_sf"/>
</dbReference>
<accession>A0A9P1JEX3</accession>
<dbReference type="KEGG" id="bao:BAMF_0548"/>
<reference evidence="2" key="2">
    <citation type="journal article" date="2011" name="J. Biotechnol.">
        <title>Genome sequence of B. amyloliquefaciens type strain DSM7(T) reveals differences to plant-associated B. amyloliquefaciens FZB42.</title>
        <authorList>
            <person name="Ruckert C."/>
            <person name="Blom J."/>
            <person name="Chen X."/>
            <person name="Reva O."/>
            <person name="Borriss R."/>
        </authorList>
    </citation>
    <scope>NUCLEOTIDE SEQUENCE [LARGE SCALE GENOMIC DNA]</scope>
    <source>
        <strain evidence="2">DSM 7</strain>
    </source>
</reference>
<dbReference type="SUPFAM" id="SSF160713">
    <property type="entry name" value="YqaI-like"/>
    <property type="match status" value="1"/>
</dbReference>